<dbReference type="InterPro" id="IPR034113">
    <property type="entry name" value="SCP_GAPR1-like"/>
</dbReference>
<dbReference type="InterPro" id="IPR018244">
    <property type="entry name" value="Allrgn_V5/Tpx1_CS"/>
</dbReference>
<dbReference type="GO" id="GO:0005576">
    <property type="term" value="C:extracellular region"/>
    <property type="evidence" value="ECO:0007669"/>
    <property type="project" value="InterPro"/>
</dbReference>
<feature type="signal peptide" evidence="1">
    <location>
        <begin position="1"/>
        <end position="16"/>
    </location>
</feature>
<feature type="domain" description="SCP" evidence="2">
    <location>
        <begin position="57"/>
        <end position="185"/>
    </location>
</feature>
<dbReference type="InterPro" id="IPR035940">
    <property type="entry name" value="CAP_sf"/>
</dbReference>
<dbReference type="PRINTS" id="PR00837">
    <property type="entry name" value="V5TPXLIKE"/>
</dbReference>
<dbReference type="SMART" id="SM00198">
    <property type="entry name" value="SCP"/>
    <property type="match status" value="1"/>
</dbReference>
<comment type="caution">
    <text evidence="3">The sequence shown here is derived from an EMBL/GenBank/DDBJ whole genome shotgun (WGS) entry which is preliminary data.</text>
</comment>
<dbReference type="CDD" id="cd05382">
    <property type="entry name" value="CAP_GAPR1-like"/>
    <property type="match status" value="1"/>
</dbReference>
<gene>
    <name evidence="3" type="ORF">BV898_13294</name>
</gene>
<dbReference type="InterPro" id="IPR014044">
    <property type="entry name" value="CAP_dom"/>
</dbReference>
<dbReference type="InterPro" id="IPR001283">
    <property type="entry name" value="CRISP-related"/>
</dbReference>
<dbReference type="Gene3D" id="3.40.33.10">
    <property type="entry name" value="CAP"/>
    <property type="match status" value="1"/>
</dbReference>
<dbReference type="SUPFAM" id="SSF55797">
    <property type="entry name" value="PR-1-like"/>
    <property type="match status" value="1"/>
</dbReference>
<keyword evidence="1" id="KW-0732">Signal</keyword>
<accession>A0A1W0WB69</accession>
<dbReference type="OrthoDB" id="337038at2759"/>
<dbReference type="EMBL" id="MTYJ01000145">
    <property type="protein sequence ID" value="OQV12418.1"/>
    <property type="molecule type" value="Genomic_DNA"/>
</dbReference>
<dbReference type="FunFam" id="3.40.33.10:FF:000002">
    <property type="entry name" value="Golgi-associated plant pathogenesis-related protein 1"/>
    <property type="match status" value="1"/>
</dbReference>
<dbReference type="Proteomes" id="UP000192578">
    <property type="component" value="Unassembled WGS sequence"/>
</dbReference>
<evidence type="ECO:0000256" key="1">
    <source>
        <dbReference type="SAM" id="SignalP"/>
    </source>
</evidence>
<reference evidence="4" key="1">
    <citation type="submission" date="2017-01" db="EMBL/GenBank/DDBJ databases">
        <title>Comparative genomics of anhydrobiosis in the tardigrade Hypsibius dujardini.</title>
        <authorList>
            <person name="Yoshida Y."/>
            <person name="Koutsovoulos G."/>
            <person name="Laetsch D."/>
            <person name="Stevens L."/>
            <person name="Kumar S."/>
            <person name="Horikawa D."/>
            <person name="Ishino K."/>
            <person name="Komine S."/>
            <person name="Tomita M."/>
            <person name="Blaxter M."/>
            <person name="Arakawa K."/>
        </authorList>
    </citation>
    <scope>NUCLEOTIDE SEQUENCE [LARGE SCALE GENOMIC DNA]</scope>
    <source>
        <strain evidence="4">Z151</strain>
    </source>
</reference>
<organism evidence="3 4">
    <name type="scientific">Hypsibius exemplaris</name>
    <name type="common">Freshwater tardigrade</name>
    <dbReference type="NCBI Taxonomy" id="2072580"/>
    <lineage>
        <taxon>Eukaryota</taxon>
        <taxon>Metazoa</taxon>
        <taxon>Ecdysozoa</taxon>
        <taxon>Tardigrada</taxon>
        <taxon>Eutardigrada</taxon>
        <taxon>Parachela</taxon>
        <taxon>Hypsibioidea</taxon>
        <taxon>Hypsibiidae</taxon>
        <taxon>Hypsibius</taxon>
    </lineage>
</organism>
<dbReference type="PANTHER" id="PTHR10334">
    <property type="entry name" value="CYSTEINE-RICH SECRETORY PROTEIN-RELATED"/>
    <property type="match status" value="1"/>
</dbReference>
<keyword evidence="4" id="KW-1185">Reference proteome</keyword>
<dbReference type="PROSITE" id="PS01009">
    <property type="entry name" value="CRISP_1"/>
    <property type="match status" value="1"/>
</dbReference>
<evidence type="ECO:0000259" key="2">
    <source>
        <dbReference type="SMART" id="SM00198"/>
    </source>
</evidence>
<dbReference type="AlphaFoldDB" id="A0A1W0WB69"/>
<feature type="chain" id="PRO_5012484052" evidence="1">
    <location>
        <begin position="17"/>
        <end position="200"/>
    </location>
</feature>
<evidence type="ECO:0000313" key="4">
    <source>
        <dbReference type="Proteomes" id="UP000192578"/>
    </source>
</evidence>
<protein>
    <submittedName>
        <fullName evidence="3">Golgi-associated plant pathogenesis-related protein 1</fullName>
    </submittedName>
</protein>
<dbReference type="Pfam" id="PF00188">
    <property type="entry name" value="CAP"/>
    <property type="match status" value="1"/>
</dbReference>
<sequence>MLRIIALSTLVVFANAAGIINFDGIKAELASPGSPNQYGPPGSSLNMPGAASSRFGAFETEALRAHNTYRAMHGAAPLRLNQELCNVAQNWANYLAQRGSMVHSQTQHGENLYWTSANSVPSGATAVDAWYSEVEDYFSWFGTGPTGHFTQVVWKGTREMGIAQSRGRNGVYVVANYSPPGNMQGEYDENVGPIQRISSF</sequence>
<name>A0A1W0WB69_HYPEX</name>
<proteinExistence type="predicted"/>
<evidence type="ECO:0000313" key="3">
    <source>
        <dbReference type="EMBL" id="OQV12418.1"/>
    </source>
</evidence>